<keyword evidence="2" id="KW-1185">Reference proteome</keyword>
<accession>A0ABM5LXT8</accession>
<evidence type="ECO:0000313" key="1">
    <source>
        <dbReference type="EMBL" id="ADP32539.1"/>
    </source>
</evidence>
<dbReference type="EMBL" id="CP002207">
    <property type="protein sequence ID" value="ADP32539.1"/>
    <property type="molecule type" value="Genomic_DNA"/>
</dbReference>
<evidence type="ECO:0000313" key="2">
    <source>
        <dbReference type="Proteomes" id="UP000006867"/>
    </source>
</evidence>
<sequence length="68" mass="8081">MIWVYKYDKDYNFIPDGEVYIEEGSEISEGFTEVKPIDGLYKDKFDPDKQEWYESVTQEYINSLPPST</sequence>
<reference evidence="1 2" key="1">
    <citation type="journal article" date="2011" name="Front. Microbiol.">
        <title>Genomic signatures of strain selection and enhancement in Bacillus atrophaeus var. globigii, a historical biowarfare simulant.</title>
        <authorList>
            <person name="Gibbons H.S."/>
            <person name="Broomall S.M."/>
            <person name="McNew L.A."/>
            <person name="Daligault H."/>
            <person name="Chapman C."/>
            <person name="Bruce D."/>
            <person name="Karavis M."/>
            <person name="Krepps M."/>
            <person name="McGregor P.A."/>
            <person name="Hong C."/>
            <person name="Park K.H."/>
            <person name="Akmal A."/>
            <person name="Feldman A."/>
            <person name="Lin J.S."/>
            <person name="Chang W.E."/>
            <person name="Higgs B.W."/>
            <person name="Demirev P."/>
            <person name="Lindquist J."/>
            <person name="Liem A."/>
            <person name="Fochler E."/>
            <person name="Read T.D."/>
            <person name="Tapia R."/>
            <person name="Johnson S."/>
            <person name="Bishop-Lilly K.A."/>
            <person name="Detter C."/>
            <person name="Han C."/>
            <person name="Sozhamannan S."/>
            <person name="Rosenzweig C.N."/>
            <person name="Skowronski E.W."/>
        </authorList>
    </citation>
    <scope>NUCLEOTIDE SEQUENCE [LARGE SCALE GENOMIC DNA]</scope>
    <source>
        <strain evidence="1 2">1942</strain>
    </source>
</reference>
<name>A0ABM5LXT8_BACA1</name>
<gene>
    <name evidence="1" type="ordered locus">BATR1942_08000</name>
</gene>
<dbReference type="Proteomes" id="UP000006867">
    <property type="component" value="Chromosome"/>
</dbReference>
<dbReference type="RefSeq" id="WP_003325867.1">
    <property type="nucleotide sequence ID" value="NC_014639.1"/>
</dbReference>
<protein>
    <submittedName>
        <fullName evidence="1">YomQ</fullName>
    </submittedName>
</protein>
<proteinExistence type="predicted"/>
<organism evidence="1 2">
    <name type="scientific">Bacillus atrophaeus (strain 1942)</name>
    <dbReference type="NCBI Taxonomy" id="720555"/>
    <lineage>
        <taxon>Bacteria</taxon>
        <taxon>Bacillati</taxon>
        <taxon>Bacillota</taxon>
        <taxon>Bacilli</taxon>
        <taxon>Bacillales</taxon>
        <taxon>Bacillaceae</taxon>
        <taxon>Bacillus</taxon>
    </lineage>
</organism>